<dbReference type="SUPFAM" id="SSF55785">
    <property type="entry name" value="PYP-like sensor domain (PAS domain)"/>
    <property type="match status" value="2"/>
</dbReference>
<dbReference type="RefSeq" id="WP_213433527.1">
    <property type="nucleotide sequence ID" value="NZ_AP024545.1"/>
</dbReference>
<dbReference type="InterPro" id="IPR001610">
    <property type="entry name" value="PAC"/>
</dbReference>
<feature type="domain" description="GGDEF" evidence="5">
    <location>
        <begin position="1128"/>
        <end position="1262"/>
    </location>
</feature>
<organism evidence="6 7">
    <name type="scientific">Noviluteimonas caseinilytica</name>
    <dbReference type="NCBI Taxonomy" id="2675101"/>
    <lineage>
        <taxon>Bacteria</taxon>
        <taxon>Pseudomonadati</taxon>
        <taxon>Pseudomonadota</taxon>
        <taxon>Gammaproteobacteria</taxon>
        <taxon>Lysobacterales</taxon>
        <taxon>Lysobacteraceae</taxon>
        <taxon>Noviluteimonas</taxon>
    </lineage>
</organism>
<dbReference type="Gene3D" id="2.60.40.10">
    <property type="entry name" value="Immunoglobulins"/>
    <property type="match status" value="1"/>
</dbReference>
<dbReference type="NCBIfam" id="TIGR00229">
    <property type="entry name" value="sensory_box"/>
    <property type="match status" value="1"/>
</dbReference>
<dbReference type="InterPro" id="IPR001633">
    <property type="entry name" value="EAL_dom"/>
</dbReference>
<reference evidence="6 7" key="1">
    <citation type="submission" date="2021-03" db="EMBL/GenBank/DDBJ databases">
        <title>Complete Genome Sequences of Two Lysobacter Strains Isolated from Sea Water (Lysobacter caseinilyticus) and Soil (Lysobacter helvus) in South Korea.</title>
        <authorList>
            <person name="Watanabe Y."/>
            <person name="Arakawa K."/>
        </authorList>
    </citation>
    <scope>NUCLEOTIDE SEQUENCE [LARGE SCALE GENOMIC DNA]</scope>
    <source>
        <strain evidence="6 7">KVB24</strain>
    </source>
</reference>
<dbReference type="PROSITE" id="PS50883">
    <property type="entry name" value="EAL"/>
    <property type="match status" value="1"/>
</dbReference>
<sequence>MAYTAGTPWDAEPVRPDRHRPNRPAVFSRAAALRTLGTGLLVAVLCAGAGATAFAATRDFYFRSLGSDRGLAQKSVTAMVQDPQGFVWVATQGGLHRYDGQRFQLFRHDPSDPASLPDSYVTALALEGGDAMWVGTYSEFVARLDLHDGHIRRFPIADVGARKRVLSVLPAGDRVWVGTGDSLVTLDPKTGRIQPVLALDASAVAASPWQTLLRDRDGTIWFASAAGLHRIGPRGGMERIETAGEVRALAFDRDGRLWAGTPQGLFRMQDGGRRLVRAWPAAGDASPSDVRAIAEAPDHRLWVSVYGDGLRRFDPATGRAEAVRESTMEGALPESAINTLMLDRSGAMWIGGQFRGPSVVDPLGARFRYLATTPADDRVSVAVGNSIRSIYEDPTGEWWLGTDGGALIRASASGDRFEEMPAFPAAFPPSPAGGILRAMAFVPADAHRVWLGSTRGLATLDTETGDVTPVPLPKYPELAVRTIARDRDGTLWLGTQSVGLLHYDPMTGEVRTFNGATTPNHVHAIRIDRRGRVWAGTSDGLDLVEPATGRIRRFRHSPDAPDSLAGNLVRAVLEASDGTLWIGSHSGLSRVREHGDTIGFDHPLAAAMGKAPVPVVFSIAESPQGLLWLGTDTGLMRFDPARAQVRKFGLGDGLQDLEFNGGAALRLRDGRLLFGGVRGLNLFDPRLVHDSAYLPPIRLLAARTDASAPADADVLWQATRVDVPPSAGMLRLRVGALDNVGAGIRYRYRLDGFDRGWIDNGAQSEVTYTRLPPGDYLFRAQATNRDGVWNPQELRVPVHVAPPPWRHPLAIAAYVLFGVLVLGALASLLVQRRRREREYFAQIRDREERLKLALWASGELFWDYDMAHGELRSMRTHEGDARVPDIAIQTEVEQRHEIHEDDLPRVLDRLKQHVRGETPLFLSEHRVRGPKGAWTWVRARGRVVERSPEGRALRVAGTARDISGSRTAERERRIASEVLRSMNEAVAVLDREFHFVSVNPAFSRISGYGDTEVLGKSASLLDSAQHDPDFYRQMRTELVRNGRWSGEMWQQRKDGEEFLCWIESSAVLDSVGQRSHYVAVLSDITDKKRAEQELRYLANYDTLTSLPNRALLSERLSRAIVRARRQESRIGVLFLDLDRFKDINDSLGHAAGDRILRATAARLQQTVGPQHTVARLGGDEFTVVLENIDTADEAEKIAREIITSFEAPLDIDDHQDVAITPSIGISLYPDNAQVPTDLLKHADTAMYQAKAAGRRIYMRYTESMEVSIRRRATISAALRKVLDRNELRLVFQPKLSLPQARITGVEALLRWTSPEYGEIPPTQFIPLAEESGLILEIGEWALREACHTLKRWRAHGLDRLTMAVNVSALQLLRGDLPSVVSRVLEETDVPAECLELELTESVVMGNAAQTAATLQAIRDLGVQLAIDDFGTGYSSLAYLKRLPITTLKIDKEFIGDLTRDADDEAITSTVITMAHSLGLNVVAEGVEEEAQVLFLRAHRCDEIQGYWLSPPLDAHRCLGLIRTWAPDLNAAVIP</sequence>
<evidence type="ECO:0000256" key="1">
    <source>
        <dbReference type="SAM" id="MobiDB-lite"/>
    </source>
</evidence>
<accession>A0ABM7Q5V9</accession>
<protein>
    <submittedName>
        <fullName evidence="6">Diguanylate cyclase</fullName>
    </submittedName>
</protein>
<dbReference type="SUPFAM" id="SSF63829">
    <property type="entry name" value="Calcium-dependent phosphotriesterase"/>
    <property type="match status" value="2"/>
</dbReference>
<dbReference type="PROSITE" id="PS50113">
    <property type="entry name" value="PAC"/>
    <property type="match status" value="1"/>
</dbReference>
<dbReference type="Proteomes" id="UP000681317">
    <property type="component" value="Chromosome"/>
</dbReference>
<dbReference type="Gene3D" id="3.30.70.270">
    <property type="match status" value="1"/>
</dbReference>
<dbReference type="SMART" id="SM00052">
    <property type="entry name" value="EAL"/>
    <property type="match status" value="1"/>
</dbReference>
<dbReference type="InterPro" id="IPR011123">
    <property type="entry name" value="Y_Y_Y"/>
</dbReference>
<feature type="domain" description="EAL" evidence="4">
    <location>
        <begin position="1271"/>
        <end position="1525"/>
    </location>
</feature>
<dbReference type="Gene3D" id="2.130.10.10">
    <property type="entry name" value="YVTN repeat-like/Quinoprotein amine dehydrogenase"/>
    <property type="match status" value="2"/>
</dbReference>
<dbReference type="Pfam" id="PF07494">
    <property type="entry name" value="Reg_prop"/>
    <property type="match status" value="5"/>
</dbReference>
<feature type="region of interest" description="Disordered" evidence="1">
    <location>
        <begin position="1"/>
        <end position="22"/>
    </location>
</feature>
<evidence type="ECO:0000259" key="4">
    <source>
        <dbReference type="PROSITE" id="PS50883"/>
    </source>
</evidence>
<dbReference type="SMART" id="SM00086">
    <property type="entry name" value="PAC"/>
    <property type="match status" value="2"/>
</dbReference>
<dbReference type="InterPro" id="IPR035965">
    <property type="entry name" value="PAS-like_dom_sf"/>
</dbReference>
<dbReference type="InterPro" id="IPR013655">
    <property type="entry name" value="PAS_fold_3"/>
</dbReference>
<evidence type="ECO:0000259" key="2">
    <source>
        <dbReference type="PROSITE" id="PS50112"/>
    </source>
</evidence>
<dbReference type="Gene3D" id="3.30.450.20">
    <property type="entry name" value="PAS domain"/>
    <property type="match status" value="2"/>
</dbReference>
<dbReference type="SUPFAM" id="SSF141868">
    <property type="entry name" value="EAL domain-like"/>
    <property type="match status" value="1"/>
</dbReference>
<dbReference type="InterPro" id="IPR029787">
    <property type="entry name" value="Nucleotide_cyclase"/>
</dbReference>
<dbReference type="EMBL" id="AP024545">
    <property type="protein sequence ID" value="BCT92688.1"/>
    <property type="molecule type" value="Genomic_DNA"/>
</dbReference>
<dbReference type="CDD" id="cd01949">
    <property type="entry name" value="GGDEF"/>
    <property type="match status" value="1"/>
</dbReference>
<dbReference type="PANTHER" id="PTHR44757">
    <property type="entry name" value="DIGUANYLATE CYCLASE DGCP"/>
    <property type="match status" value="1"/>
</dbReference>
<dbReference type="InterPro" id="IPR000160">
    <property type="entry name" value="GGDEF_dom"/>
</dbReference>
<dbReference type="Pfam" id="PF00990">
    <property type="entry name" value="GGDEF"/>
    <property type="match status" value="1"/>
</dbReference>
<feature type="domain" description="PAS" evidence="2">
    <location>
        <begin position="971"/>
        <end position="1022"/>
    </location>
</feature>
<feature type="domain" description="PAC" evidence="3">
    <location>
        <begin position="1044"/>
        <end position="1096"/>
    </location>
</feature>
<dbReference type="InterPro" id="IPR043128">
    <property type="entry name" value="Rev_trsase/Diguanyl_cyclase"/>
</dbReference>
<dbReference type="Pfam" id="PF13426">
    <property type="entry name" value="PAS_9"/>
    <property type="match status" value="1"/>
</dbReference>
<dbReference type="InterPro" id="IPR013783">
    <property type="entry name" value="Ig-like_fold"/>
</dbReference>
<dbReference type="Pfam" id="PF07495">
    <property type="entry name" value="Y_Y_Y"/>
    <property type="match status" value="1"/>
</dbReference>
<proteinExistence type="predicted"/>
<dbReference type="PROSITE" id="PS50887">
    <property type="entry name" value="GGDEF"/>
    <property type="match status" value="1"/>
</dbReference>
<dbReference type="SMART" id="SM00091">
    <property type="entry name" value="PAS"/>
    <property type="match status" value="1"/>
</dbReference>
<dbReference type="SUPFAM" id="SSF55073">
    <property type="entry name" value="Nucleotide cyclase"/>
    <property type="match status" value="1"/>
</dbReference>
<evidence type="ECO:0000259" key="5">
    <source>
        <dbReference type="PROSITE" id="PS50887"/>
    </source>
</evidence>
<dbReference type="InterPro" id="IPR035919">
    <property type="entry name" value="EAL_sf"/>
</dbReference>
<dbReference type="Pfam" id="PF08447">
    <property type="entry name" value="PAS_3"/>
    <property type="match status" value="1"/>
</dbReference>
<dbReference type="InterPro" id="IPR000700">
    <property type="entry name" value="PAS-assoc_C"/>
</dbReference>
<evidence type="ECO:0000259" key="3">
    <source>
        <dbReference type="PROSITE" id="PS50113"/>
    </source>
</evidence>
<gene>
    <name evidence="6" type="ORF">LYSCAS_17120</name>
</gene>
<dbReference type="PANTHER" id="PTHR44757:SF2">
    <property type="entry name" value="BIOFILM ARCHITECTURE MAINTENANCE PROTEIN MBAA"/>
    <property type="match status" value="1"/>
</dbReference>
<dbReference type="CDD" id="cd01948">
    <property type="entry name" value="EAL"/>
    <property type="match status" value="1"/>
</dbReference>
<keyword evidence="7" id="KW-1185">Reference proteome</keyword>
<evidence type="ECO:0000313" key="6">
    <source>
        <dbReference type="EMBL" id="BCT92688.1"/>
    </source>
</evidence>
<name>A0ABM7Q5V9_9GAMM</name>
<dbReference type="Pfam" id="PF00563">
    <property type="entry name" value="EAL"/>
    <property type="match status" value="1"/>
</dbReference>
<dbReference type="NCBIfam" id="TIGR00254">
    <property type="entry name" value="GGDEF"/>
    <property type="match status" value="1"/>
</dbReference>
<dbReference type="InterPro" id="IPR052155">
    <property type="entry name" value="Biofilm_reg_signaling"/>
</dbReference>
<dbReference type="InterPro" id="IPR000014">
    <property type="entry name" value="PAS"/>
</dbReference>
<dbReference type="InterPro" id="IPR011110">
    <property type="entry name" value="Reg_prop"/>
</dbReference>
<dbReference type="Gene3D" id="3.20.20.450">
    <property type="entry name" value="EAL domain"/>
    <property type="match status" value="1"/>
</dbReference>
<dbReference type="PROSITE" id="PS50112">
    <property type="entry name" value="PAS"/>
    <property type="match status" value="1"/>
</dbReference>
<dbReference type="CDD" id="cd00130">
    <property type="entry name" value="PAS"/>
    <property type="match status" value="2"/>
</dbReference>
<dbReference type="InterPro" id="IPR015943">
    <property type="entry name" value="WD40/YVTN_repeat-like_dom_sf"/>
</dbReference>
<dbReference type="SMART" id="SM00267">
    <property type="entry name" value="GGDEF"/>
    <property type="match status" value="1"/>
</dbReference>
<evidence type="ECO:0000313" key="7">
    <source>
        <dbReference type="Proteomes" id="UP000681317"/>
    </source>
</evidence>